<feature type="signal peptide" evidence="12">
    <location>
        <begin position="1"/>
        <end position="33"/>
    </location>
</feature>
<dbReference type="GO" id="GO:0015385">
    <property type="term" value="F:sodium:proton antiporter activity"/>
    <property type="evidence" value="ECO:0007669"/>
    <property type="project" value="InterPro"/>
</dbReference>
<feature type="transmembrane region" description="Helical" evidence="11">
    <location>
        <begin position="182"/>
        <end position="202"/>
    </location>
</feature>
<dbReference type="InterPro" id="IPR004709">
    <property type="entry name" value="NaH_exchanger"/>
</dbReference>
<protein>
    <recommendedName>
        <fullName evidence="9">Sodium/hydrogen exchanger</fullName>
    </recommendedName>
</protein>
<dbReference type="PANTHER" id="PTHR10110">
    <property type="entry name" value="SODIUM/HYDROGEN EXCHANGER"/>
    <property type="match status" value="1"/>
</dbReference>
<dbReference type="Gene3D" id="6.10.140.1330">
    <property type="match status" value="1"/>
</dbReference>
<keyword evidence="4 11" id="KW-1133">Transmembrane helix</keyword>
<dbReference type="PRINTS" id="PR01084">
    <property type="entry name" value="NAHEXCHNGR"/>
</dbReference>
<evidence type="ECO:0000256" key="7">
    <source>
        <dbReference type="ARBA" id="ARBA00023136"/>
    </source>
</evidence>
<feature type="compositionally biased region" description="Polar residues" evidence="10">
    <location>
        <begin position="633"/>
        <end position="643"/>
    </location>
</feature>
<evidence type="ECO:0000256" key="12">
    <source>
        <dbReference type="SAM" id="SignalP"/>
    </source>
</evidence>
<keyword evidence="7 11" id="KW-0472">Membrane</keyword>
<evidence type="ECO:0000256" key="6">
    <source>
        <dbReference type="ARBA" id="ARBA00023065"/>
    </source>
</evidence>
<evidence type="ECO:0000259" key="13">
    <source>
        <dbReference type="Pfam" id="PF00999"/>
    </source>
</evidence>
<feature type="transmembrane region" description="Helical" evidence="11">
    <location>
        <begin position="120"/>
        <end position="137"/>
    </location>
</feature>
<dbReference type="InterPro" id="IPR018422">
    <property type="entry name" value="Cation/H_exchanger_CPA1"/>
</dbReference>
<feature type="compositionally biased region" description="Acidic residues" evidence="10">
    <location>
        <begin position="918"/>
        <end position="939"/>
    </location>
</feature>
<evidence type="ECO:0000256" key="4">
    <source>
        <dbReference type="ARBA" id="ARBA00022989"/>
    </source>
</evidence>
<keyword evidence="8 9" id="KW-0739">Sodium transport</keyword>
<evidence type="ECO:0000256" key="2">
    <source>
        <dbReference type="ARBA" id="ARBA00022448"/>
    </source>
</evidence>
<dbReference type="PANTHER" id="PTHR10110:SF98">
    <property type="entry name" value="SODIUM_HYDROGEN EXCHANGER"/>
    <property type="match status" value="1"/>
</dbReference>
<keyword evidence="9" id="KW-0050">Antiport</keyword>
<keyword evidence="5" id="KW-0915">Sodium</keyword>
<dbReference type="EMBL" id="KX685672">
    <property type="protein sequence ID" value="AOR50753.1"/>
    <property type="molecule type" value="mRNA"/>
</dbReference>
<feature type="domain" description="Cation/H+ exchanger transmembrane" evidence="13">
    <location>
        <begin position="66"/>
        <end position="465"/>
    </location>
</feature>
<dbReference type="GO" id="GO:0005886">
    <property type="term" value="C:plasma membrane"/>
    <property type="evidence" value="ECO:0007669"/>
    <property type="project" value="TreeGrafter"/>
</dbReference>
<evidence type="ECO:0000256" key="8">
    <source>
        <dbReference type="ARBA" id="ARBA00023201"/>
    </source>
</evidence>
<dbReference type="Gene3D" id="6.10.250.1040">
    <property type="match status" value="1"/>
</dbReference>
<keyword evidence="3 9" id="KW-0812">Transmembrane</keyword>
<evidence type="ECO:0000256" key="10">
    <source>
        <dbReference type="SAM" id="MobiDB-lite"/>
    </source>
</evidence>
<dbReference type="NCBIfam" id="TIGR00840">
    <property type="entry name" value="b_cpa1"/>
    <property type="match status" value="1"/>
</dbReference>
<evidence type="ECO:0000256" key="3">
    <source>
        <dbReference type="ARBA" id="ARBA00022692"/>
    </source>
</evidence>
<comment type="subcellular location">
    <subcellularLocation>
        <location evidence="1">Membrane</location>
        <topology evidence="1">Multi-pass membrane protein</topology>
    </subcellularLocation>
</comment>
<proteinExistence type="evidence at transcript level"/>
<evidence type="ECO:0000256" key="5">
    <source>
        <dbReference type="ARBA" id="ARBA00023053"/>
    </source>
</evidence>
<feature type="transmembrane region" description="Helical" evidence="11">
    <location>
        <begin position="374"/>
        <end position="398"/>
    </location>
</feature>
<accession>A0A3G1FHM9</accession>
<reference evidence="14" key="1">
    <citation type="journal article" date="2017" name="Physiol. Rep.">
        <title>Light-dependent expression of a Na+/H+ exchanger 3-like transporter in the ctenidium of the giant clam, Tridacna squamosa, can be related to increased H+ excretion during light-enhanced calcification.</title>
        <authorList>
            <person name="Hiong K.C."/>
            <person name="Cao-Pham A.H."/>
            <person name="Choo C.Y.L."/>
            <person name="Boo M.V."/>
            <person name="Wong W.P."/>
            <person name="Chew S.F."/>
            <person name="Ip Y.K."/>
        </authorList>
    </citation>
    <scope>NUCLEOTIDE SEQUENCE</scope>
    <source>
        <tissue evidence="14">Ctenidia</tissue>
    </source>
</reference>
<dbReference type="GO" id="GO:0098719">
    <property type="term" value="P:sodium ion import across plasma membrane"/>
    <property type="evidence" value="ECO:0007669"/>
    <property type="project" value="TreeGrafter"/>
</dbReference>
<name>A0A3G1FHM9_TRISQ</name>
<feature type="transmembrane region" description="Helical" evidence="11">
    <location>
        <begin position="247"/>
        <end position="275"/>
    </location>
</feature>
<feature type="region of interest" description="Disordered" evidence="10">
    <location>
        <begin position="677"/>
        <end position="696"/>
    </location>
</feature>
<keyword evidence="12" id="KW-0732">Signal</keyword>
<evidence type="ECO:0000256" key="9">
    <source>
        <dbReference type="RuleBase" id="RU003722"/>
    </source>
</evidence>
<evidence type="ECO:0000313" key="14">
    <source>
        <dbReference type="EMBL" id="AOR50753.1"/>
    </source>
</evidence>
<feature type="transmembrane region" description="Helical" evidence="11">
    <location>
        <begin position="57"/>
        <end position="78"/>
    </location>
</feature>
<feature type="transmembrane region" description="Helical" evidence="11">
    <location>
        <begin position="441"/>
        <end position="464"/>
    </location>
</feature>
<feature type="compositionally biased region" description="Polar residues" evidence="10">
    <location>
        <begin position="677"/>
        <end position="687"/>
    </location>
</feature>
<evidence type="ECO:0000256" key="1">
    <source>
        <dbReference type="ARBA" id="ARBA00004141"/>
    </source>
</evidence>
<feature type="region of interest" description="Disordered" evidence="10">
    <location>
        <begin position="626"/>
        <end position="661"/>
    </location>
</feature>
<keyword evidence="6 9" id="KW-0406">Ion transport</keyword>
<dbReference type="GO" id="GO:0015386">
    <property type="term" value="F:potassium:proton antiporter activity"/>
    <property type="evidence" value="ECO:0007669"/>
    <property type="project" value="TreeGrafter"/>
</dbReference>
<dbReference type="AlphaFoldDB" id="A0A3G1FHM9"/>
<organism evidence="14">
    <name type="scientific">Tridacna squamosa</name>
    <name type="common">Fluted giant clam</name>
    <dbReference type="NCBI Taxonomy" id="80830"/>
    <lineage>
        <taxon>Eukaryota</taxon>
        <taxon>Metazoa</taxon>
        <taxon>Spiralia</taxon>
        <taxon>Lophotrochozoa</taxon>
        <taxon>Mollusca</taxon>
        <taxon>Bivalvia</taxon>
        <taxon>Autobranchia</taxon>
        <taxon>Heteroconchia</taxon>
        <taxon>Euheterodonta</taxon>
        <taxon>Imparidentia</taxon>
        <taxon>Neoheterodontei</taxon>
        <taxon>Cardiida</taxon>
        <taxon>Cardioidea</taxon>
        <taxon>Cardiidae</taxon>
        <taxon>Tridacninae</taxon>
        <taxon>Tridacna</taxon>
    </lineage>
</organism>
<feature type="chain" id="PRO_5018300030" description="Sodium/hydrogen exchanger" evidence="12">
    <location>
        <begin position="34"/>
        <end position="961"/>
    </location>
</feature>
<comment type="similarity">
    <text evidence="9">Belongs to the monovalent cation:proton antiporter 1 (CPA1) transporter (TC 2.A.36) family.</text>
</comment>
<dbReference type="Pfam" id="PF00999">
    <property type="entry name" value="Na_H_Exchanger"/>
    <property type="match status" value="1"/>
</dbReference>
<feature type="region of interest" description="Disordered" evidence="10">
    <location>
        <begin position="913"/>
        <end position="939"/>
    </location>
</feature>
<dbReference type="InterPro" id="IPR006153">
    <property type="entry name" value="Cation/H_exchanger_TM"/>
</dbReference>
<sequence length="961" mass="108121">MEGPGKIPWTKFSLSSFCLCTCLFLSQWTLSEASEKGKNGTNSERYPLLVFDFPRVELPLIICIWILLACLAKIGFHLYNKLPTVVPESCLLIVLGLVLGSLLHFTHVATTSEYVLNSDIFFIYLLPPIIFDAGYFMPIRSFFDNIGSVLLLAFVNTAINTALIGFSLYAVSLWGWIGQEIPMLHCLIFSALISAVDPVAVISVFEEVHVNQMLYIIVFGESLLNDGVTVVLYHMMEGFIELGEENIIAVDVVTGIGSFFIIAIGGSLIGILYGLFGGFITKYTEHVKVVEPLFVFVLGYLMYLTSEMMHLSGILALSFGGIVLRHYIEHNLSKTTATTVKYFMKMLANISETIIFMFLGLSTIVDTLDWNMSFIFFALFFCLIYRVLGVVILAWLLNRRRLVKLTFIDQFIMAFGGLRGGIAFCLALGLDEGLVPQKQLFVTATIIIVFFTVFVQGIAVKPVVNALKVQKQSGHEPSLNEKIHETMIDHMMAGIEDLTSRASHNLLRNKFRRFNHKFLQPLLTRDKAKVKATKLVNTYNSITEKEALQVTTPNKKQVMGSSADLYEDHKRALIARSRSPRIDEDEDAVVFQALHASKPSSKWHMNRRHIVADSSESINRVVYHRHQDRKQTSEPQRMSQSVGHNGAVRRGSTSSNSSNSEYQGVTINFTATTTCKDNTTIGSSPMTTHHDTSPHEETMAQKILPWMENSDDPSPTHLADSIPNNEPVIAHVPTWVNNLSYSHITETGSPYVSPQTTVIPYPTDNHKPIFSLFPPKEPDPPDNEFQNTLQSSDYFPTPWAHNGIADDDECPQVSHMLSEKTGERSGDYLHSTHTEKAPEHHHVIIPTNQGSDHSSNVHNNTHLSEVASAPDIHHWKPLAKNLYTELARLQSDSMLEEMAYQEGVKNRVQDWLRRTSVDDENDADEEDEADEEDIEEQDAVFDNKLKQLLEEELDREMNSKK</sequence>
<evidence type="ECO:0000256" key="11">
    <source>
        <dbReference type="SAM" id="Phobius"/>
    </source>
</evidence>
<feature type="transmembrane region" description="Helical" evidence="11">
    <location>
        <begin position="309"/>
        <end position="328"/>
    </location>
</feature>
<feature type="transmembrane region" description="Helical" evidence="11">
    <location>
        <begin position="349"/>
        <end position="368"/>
    </location>
</feature>
<keyword evidence="2 9" id="KW-0813">Transport</keyword>
<dbReference type="GO" id="GO:0051453">
    <property type="term" value="P:regulation of intracellular pH"/>
    <property type="evidence" value="ECO:0007669"/>
    <property type="project" value="TreeGrafter"/>
</dbReference>
<feature type="transmembrane region" description="Helical" evidence="11">
    <location>
        <begin position="90"/>
        <end position="108"/>
    </location>
</feature>
<feature type="transmembrane region" description="Helical" evidence="11">
    <location>
        <begin position="149"/>
        <end position="176"/>
    </location>
</feature>